<dbReference type="Proteomes" id="UP000356253">
    <property type="component" value="Unassembled WGS sequence"/>
</dbReference>
<organism evidence="1 2">
    <name type="scientific">Mesonia oceanica</name>
    <dbReference type="NCBI Taxonomy" id="2687242"/>
    <lineage>
        <taxon>Bacteria</taxon>
        <taxon>Pseudomonadati</taxon>
        <taxon>Bacteroidota</taxon>
        <taxon>Flavobacteriia</taxon>
        <taxon>Flavobacteriales</taxon>
        <taxon>Flavobacteriaceae</taxon>
        <taxon>Mesonia</taxon>
    </lineage>
</organism>
<evidence type="ECO:0000313" key="1">
    <source>
        <dbReference type="EMBL" id="VVU98943.1"/>
    </source>
</evidence>
<dbReference type="EC" id="3.5.1.52" evidence="1"/>
<dbReference type="EMBL" id="CABVMM010000001">
    <property type="protein sequence ID" value="VVU98943.1"/>
    <property type="molecule type" value="Genomic_DNA"/>
</dbReference>
<keyword evidence="1" id="KW-0378">Hydrolase</keyword>
<evidence type="ECO:0000313" key="2">
    <source>
        <dbReference type="Proteomes" id="UP000356253"/>
    </source>
</evidence>
<keyword evidence="2" id="KW-1185">Reference proteome</keyword>
<name>A0AC61Y3R0_9FLAO</name>
<sequence length="654" mass="73891">MRKITFLFFTLLICTLSNAQNTSYVTTDQVNLNYYGDFDSSVTFPDGTDSYREILLTCKLGQYDCPSEEQYCHEWDYTVKIELLTEDGSIELGRFITPFATSGWPRFGSDWEQPYVFDVTDFYPLLQGDQDIRIHYSGYSGGFTAELEFAFVEGIPPHNVVGIEQAYQVEHTYGDSNDPYNDYLSTFTGNAPQGTERARMKVIITGHGNDDNGCCEFANHYYNVLLNNSTIAEQEIWRSDCGENDLYPQGGTWIYNRSNWCPGLEVSPIYHDLSNISAGDSFNLDVEFENYNGSGSLGSYDYNGIVFYYGETNSSIDAEVSAIIAPSNDPHYFRDNPSGSIPKIEVRNTGEEPITAINFSYGVQDSIQQNFAWTGNILPLEKEVIEFPNLTTLTNISIEQLEGLQQFNVEILTVNGQTDGNSENNLKSSEFETAPNWPSNLVARLQTSNLGANGYLDQSPTDVSWEITDMDGNVIASRTNADVSTLYNDEVEITEPGFYKLKLNALFCYGLNWWVLGNYPEYQAGYFRMTDQNDTNLPLNNYTYSGTPHDDWGCSYTQYFSVGEETLEIEKQELMTFNIYPNPAKNFINVNFPENLGEAYKIELVDIHGRKVYESSTQTQNNEIPVAQLANGLYVLVLKNESGAKRIEKVMISH</sequence>
<gene>
    <name evidence="1" type="primary">ngl_1</name>
    <name evidence="1" type="ORF">FVB9532_00192</name>
</gene>
<accession>A0AC61Y3R0</accession>
<proteinExistence type="predicted"/>
<reference evidence="1" key="1">
    <citation type="submission" date="2019-09" db="EMBL/GenBank/DDBJ databases">
        <authorList>
            <person name="Rodrigo-Torres L."/>
            <person name="Arahal R. D."/>
            <person name="Lucena T."/>
        </authorList>
    </citation>
    <scope>NUCLEOTIDE SEQUENCE</scope>
    <source>
        <strain evidence="1">ISS653</strain>
    </source>
</reference>
<protein>
    <submittedName>
        <fullName evidence="1">Peptide-N(4)-(N-acetyl-beta-D-glucosaminyl)asparagine amidase F</fullName>
        <ecNumber evidence="1">3.5.1.52</ecNumber>
    </submittedName>
</protein>
<comment type="caution">
    <text evidence="1">The sequence shown here is derived from an EMBL/GenBank/DDBJ whole genome shotgun (WGS) entry which is preliminary data.</text>
</comment>